<reference evidence="11" key="1">
    <citation type="journal article" date="2006" name="Microbiology">
        <title>Identification of a transposable genomic island of Paracoccus pantotrophus DSM 11072 by its transposition to a novel entrapment vector pMMB2.</title>
        <authorList>
            <person name="Mikosa M."/>
            <person name="Sochacka-Pietal M."/>
            <person name="Baj J."/>
            <person name="Bartosik D."/>
        </authorList>
    </citation>
    <scope>NUCLEOTIDE SEQUENCE</scope>
    <source>
        <strain evidence="11">DSM 11072</strain>
    </source>
</reference>
<keyword evidence="6 9" id="KW-1133">Transmembrane helix</keyword>
<dbReference type="Pfam" id="PF04290">
    <property type="entry name" value="DctQ"/>
    <property type="match status" value="1"/>
</dbReference>
<evidence type="ECO:0000256" key="4">
    <source>
        <dbReference type="ARBA" id="ARBA00022519"/>
    </source>
</evidence>
<proteinExistence type="inferred from homology"/>
<dbReference type="EMBL" id="DQ149577">
    <property type="protein sequence ID" value="AAZ93605.1"/>
    <property type="molecule type" value="Genomic_DNA"/>
</dbReference>
<keyword evidence="5 9" id="KW-0812">Transmembrane</keyword>
<dbReference type="AlphaFoldDB" id="Q3S8E0"/>
<comment type="similarity">
    <text evidence="8 9">Belongs to the TRAP transporter small permease family.</text>
</comment>
<keyword evidence="3" id="KW-1003">Cell membrane</keyword>
<evidence type="ECO:0000259" key="10">
    <source>
        <dbReference type="Pfam" id="PF04290"/>
    </source>
</evidence>
<feature type="transmembrane region" description="Helical" evidence="9">
    <location>
        <begin position="108"/>
        <end position="126"/>
    </location>
</feature>
<feature type="transmembrane region" description="Helical" evidence="9">
    <location>
        <begin position="146"/>
        <end position="167"/>
    </location>
</feature>
<comment type="subcellular location">
    <subcellularLocation>
        <location evidence="1 9">Cell inner membrane</location>
        <topology evidence="1 9">Multi-pass membrane protein</topology>
    </subcellularLocation>
</comment>
<keyword evidence="2 9" id="KW-0813">Transport</keyword>
<sequence>MTKAQPSMGTANGGGHPSAKFAVLWDRLSEEIVRIALICSCICLASLIAIGTIDTLGRLVSRPLLSSTEMSEALLATAFFLALPTVQRNRAHVVVDILKQKFGAKLRYISEVSALLLGAVIFWFLMSQGLIGAHSSAKAGEVAAGLIPIPVWIAKCASALGLVITFLEALRQCVFIFVWPELLPEPVSLEQTDAEEEQ</sequence>
<accession>Q3S8E0</accession>
<comment type="subunit">
    <text evidence="9">The complex comprises the extracytoplasmic solute receptor protein and the two transmembrane proteins.</text>
</comment>
<dbReference type="PANTHER" id="PTHR35011:SF10">
    <property type="entry name" value="TRAP TRANSPORTER SMALL PERMEASE PROTEIN"/>
    <property type="match status" value="1"/>
</dbReference>
<evidence type="ECO:0000256" key="3">
    <source>
        <dbReference type="ARBA" id="ARBA00022475"/>
    </source>
</evidence>
<evidence type="ECO:0000256" key="6">
    <source>
        <dbReference type="ARBA" id="ARBA00022989"/>
    </source>
</evidence>
<dbReference type="PANTHER" id="PTHR35011">
    <property type="entry name" value="2,3-DIKETO-L-GULONATE TRAP TRANSPORTER SMALL PERMEASE PROTEIN YIAM"/>
    <property type="match status" value="1"/>
</dbReference>
<keyword evidence="4 9" id="KW-0997">Cell inner membrane</keyword>
<dbReference type="InterPro" id="IPR055348">
    <property type="entry name" value="DctQ"/>
</dbReference>
<name>Q3S8E0_PARPN</name>
<feature type="domain" description="Tripartite ATP-independent periplasmic transporters DctQ component" evidence="10">
    <location>
        <begin position="48"/>
        <end position="172"/>
    </location>
</feature>
<feature type="transmembrane region" description="Helical" evidence="9">
    <location>
        <begin position="32"/>
        <end position="50"/>
    </location>
</feature>
<evidence type="ECO:0000313" key="11">
    <source>
        <dbReference type="EMBL" id="AAZ93605.1"/>
    </source>
</evidence>
<evidence type="ECO:0000256" key="2">
    <source>
        <dbReference type="ARBA" id="ARBA00022448"/>
    </source>
</evidence>
<protein>
    <recommendedName>
        <fullName evidence="9">TRAP transporter small permease protein</fullName>
    </recommendedName>
</protein>
<evidence type="ECO:0000256" key="8">
    <source>
        <dbReference type="ARBA" id="ARBA00038436"/>
    </source>
</evidence>
<evidence type="ECO:0000256" key="5">
    <source>
        <dbReference type="ARBA" id="ARBA00022692"/>
    </source>
</evidence>
<comment type="function">
    <text evidence="9">Part of the tripartite ATP-independent periplasmic (TRAP) transport system.</text>
</comment>
<evidence type="ECO:0000256" key="9">
    <source>
        <dbReference type="RuleBase" id="RU369079"/>
    </source>
</evidence>
<dbReference type="GO" id="GO:0005886">
    <property type="term" value="C:plasma membrane"/>
    <property type="evidence" value="ECO:0007669"/>
    <property type="project" value="UniProtKB-SubCell"/>
</dbReference>
<dbReference type="GO" id="GO:0015740">
    <property type="term" value="P:C4-dicarboxylate transport"/>
    <property type="evidence" value="ECO:0007669"/>
    <property type="project" value="TreeGrafter"/>
</dbReference>
<evidence type="ECO:0000256" key="7">
    <source>
        <dbReference type="ARBA" id="ARBA00023136"/>
    </source>
</evidence>
<evidence type="ECO:0000256" key="1">
    <source>
        <dbReference type="ARBA" id="ARBA00004429"/>
    </source>
</evidence>
<organism evidence="11">
    <name type="scientific">Paracoccus pantotrophus</name>
    <name type="common">Thiosphaera pantotropha</name>
    <dbReference type="NCBI Taxonomy" id="82367"/>
    <lineage>
        <taxon>Bacteria</taxon>
        <taxon>Pseudomonadati</taxon>
        <taxon>Pseudomonadota</taxon>
        <taxon>Alphaproteobacteria</taxon>
        <taxon>Rhodobacterales</taxon>
        <taxon>Paracoccaceae</taxon>
        <taxon>Paracoccus</taxon>
    </lineage>
</organism>
<dbReference type="InterPro" id="IPR007387">
    <property type="entry name" value="TRAP_DctQ"/>
</dbReference>
<comment type="caution">
    <text evidence="9">Lacks conserved residue(s) required for the propagation of feature annotation.</text>
</comment>
<dbReference type="GO" id="GO:0022857">
    <property type="term" value="F:transmembrane transporter activity"/>
    <property type="evidence" value="ECO:0007669"/>
    <property type="project" value="UniProtKB-UniRule"/>
</dbReference>
<keyword evidence="7 9" id="KW-0472">Membrane</keyword>